<reference evidence="5" key="1">
    <citation type="submission" date="2011-05" db="EMBL/GenBank/DDBJ databases">
        <authorList>
            <person name="Richards S.R."/>
            <person name="Qu J."/>
            <person name="Jiang H."/>
            <person name="Jhangiani S.N."/>
            <person name="Agravi P."/>
            <person name="Goodspeed R."/>
            <person name="Gross S."/>
            <person name="Mandapat C."/>
            <person name="Jackson L."/>
            <person name="Mathew T."/>
            <person name="Pu L."/>
            <person name="Thornton R."/>
            <person name="Saada N."/>
            <person name="Wilczek-Boney K.B."/>
            <person name="Lee S."/>
            <person name="Kovar C."/>
            <person name="Wu Y."/>
            <person name="Scherer S.E."/>
            <person name="Worley K.C."/>
            <person name="Muzny D.M."/>
            <person name="Gibbs R."/>
        </authorList>
    </citation>
    <scope>NUCLEOTIDE SEQUENCE</scope>
    <source>
        <strain evidence="5">Brora</strain>
    </source>
</reference>
<dbReference type="InterPro" id="IPR002656">
    <property type="entry name" value="Acyl_transf_3_dom"/>
</dbReference>
<keyword evidence="1" id="KW-0812">Transmembrane</keyword>
<dbReference type="InterPro" id="IPR052728">
    <property type="entry name" value="O2_lipid_transport_reg"/>
</dbReference>
<proteinExistence type="predicted"/>
<feature type="chain" id="PRO_5004590535" description="Acyltransferase 3 domain-containing protein" evidence="2">
    <location>
        <begin position="18"/>
        <end position="319"/>
    </location>
</feature>
<evidence type="ECO:0000259" key="3">
    <source>
        <dbReference type="Pfam" id="PF01757"/>
    </source>
</evidence>
<dbReference type="EnsemblMetazoa" id="SMAR013879-RA">
    <property type="protein sequence ID" value="SMAR013879-PA"/>
    <property type="gene ID" value="SMAR013879"/>
</dbReference>
<dbReference type="Pfam" id="PF01757">
    <property type="entry name" value="Acyl_transf_3"/>
    <property type="match status" value="1"/>
</dbReference>
<dbReference type="PANTHER" id="PTHR11161:SF0">
    <property type="entry name" value="O-ACYLTRANSFERASE LIKE PROTEIN"/>
    <property type="match status" value="1"/>
</dbReference>
<feature type="transmembrane region" description="Helical" evidence="1">
    <location>
        <begin position="287"/>
        <end position="311"/>
    </location>
</feature>
<protein>
    <recommendedName>
        <fullName evidence="3">Acyltransferase 3 domain-containing protein</fullName>
    </recommendedName>
</protein>
<dbReference type="HOGENOM" id="CLU_873133_0_0_1"/>
<dbReference type="OMA" id="HSENICM"/>
<dbReference type="AlphaFoldDB" id="T1JJ49"/>
<dbReference type="EMBL" id="JH431792">
    <property type="status" value="NOT_ANNOTATED_CDS"/>
    <property type="molecule type" value="Genomic_DNA"/>
</dbReference>
<dbReference type="Proteomes" id="UP000014500">
    <property type="component" value="Unassembled WGS sequence"/>
</dbReference>
<feature type="signal peptide" evidence="2">
    <location>
        <begin position="1"/>
        <end position="17"/>
    </location>
</feature>
<keyword evidence="2" id="KW-0732">Signal</keyword>
<evidence type="ECO:0000313" key="4">
    <source>
        <dbReference type="EnsemblMetazoa" id="SMAR013879-PA"/>
    </source>
</evidence>
<dbReference type="STRING" id="126957.T1JJ49"/>
<feature type="transmembrane region" description="Helical" evidence="1">
    <location>
        <begin position="155"/>
        <end position="179"/>
    </location>
</feature>
<feature type="domain" description="Acyltransferase 3" evidence="3">
    <location>
        <begin position="108"/>
        <end position="307"/>
    </location>
</feature>
<keyword evidence="1" id="KW-1133">Transmembrane helix</keyword>
<feature type="transmembrane region" description="Helical" evidence="1">
    <location>
        <begin position="263"/>
        <end position="282"/>
    </location>
</feature>
<dbReference type="GO" id="GO:0016747">
    <property type="term" value="F:acyltransferase activity, transferring groups other than amino-acyl groups"/>
    <property type="evidence" value="ECO:0007669"/>
    <property type="project" value="InterPro"/>
</dbReference>
<evidence type="ECO:0000256" key="2">
    <source>
        <dbReference type="SAM" id="SignalP"/>
    </source>
</evidence>
<accession>T1JJ49</accession>
<reference evidence="4" key="2">
    <citation type="submission" date="2015-02" db="UniProtKB">
        <authorList>
            <consortium name="EnsemblMetazoa"/>
        </authorList>
    </citation>
    <scope>IDENTIFICATION</scope>
</reference>
<keyword evidence="1" id="KW-0472">Membrane</keyword>
<dbReference type="PANTHER" id="PTHR11161">
    <property type="entry name" value="O-ACYLTRANSFERASE"/>
    <property type="match status" value="1"/>
</dbReference>
<evidence type="ECO:0000313" key="5">
    <source>
        <dbReference type="Proteomes" id="UP000014500"/>
    </source>
</evidence>
<feature type="transmembrane region" description="Helical" evidence="1">
    <location>
        <begin position="200"/>
        <end position="222"/>
    </location>
</feature>
<sequence>LFCLLVITLLVISTTYDVYIHSLSSLSSSDAENPEKKAVTKFPSINRSNGYEIETEELEIEKLLPVVIEDIVDTKKTLGTCGQILLCFSLYSNGAQLFNCESQADSLKCLDGIRVLSMTWIIFVHIWFHNLMPGAADNSFVALDLMSYNFLNDLITVRGFIAVDTFFTLSGLLLTRSFLKRQEKVEGSYLWILKLYFLRYLRLTPVYAVVLIIFQTILFPYYSNSPLWPRRVNEHCYKYWWKHLLYINNIKPVFTGDCLGHTWYLASDMQLHVISPIILIFLHRFKFIAAVIAGCLVLSNWLITGFISTYYRFGLSFRE</sequence>
<name>T1JJ49_STRMM</name>
<keyword evidence="5" id="KW-1185">Reference proteome</keyword>
<evidence type="ECO:0000256" key="1">
    <source>
        <dbReference type="SAM" id="Phobius"/>
    </source>
</evidence>
<dbReference type="eggNOG" id="KOG3700">
    <property type="taxonomic scope" value="Eukaryota"/>
</dbReference>
<organism evidence="4 5">
    <name type="scientific">Strigamia maritima</name>
    <name type="common">European centipede</name>
    <name type="synonym">Geophilus maritimus</name>
    <dbReference type="NCBI Taxonomy" id="126957"/>
    <lineage>
        <taxon>Eukaryota</taxon>
        <taxon>Metazoa</taxon>
        <taxon>Ecdysozoa</taxon>
        <taxon>Arthropoda</taxon>
        <taxon>Myriapoda</taxon>
        <taxon>Chilopoda</taxon>
        <taxon>Pleurostigmophora</taxon>
        <taxon>Geophilomorpha</taxon>
        <taxon>Linotaeniidae</taxon>
        <taxon>Strigamia</taxon>
    </lineage>
</organism>
<dbReference type="PhylomeDB" id="T1JJ49"/>